<dbReference type="AlphaFoldDB" id="B3T0R1"/>
<dbReference type="PANTHER" id="PTHR42866">
    <property type="entry name" value="3-DEOXY-MANNO-OCTULOSONATE CYTIDYLYLTRANSFERASE"/>
    <property type="match status" value="1"/>
</dbReference>
<accession>B3T0R1</accession>
<dbReference type="NCBIfam" id="NF003952">
    <property type="entry name" value="PRK05450.1-5"/>
    <property type="match status" value="1"/>
</dbReference>
<sequence>MKSIDYIIVIPARFDSTRLPGKALVDISGKTLIEHVFSAASRSQARAIIVATDSEKIKQVAENLKVKTVMTSANHVSGTDRIAEVAEIEDWKGDQIIVNLQGDCPLMPPENIDQVASLLFKNSDAGIATLATKIVDPEEINDPNVVKVDFDSRGRAISFRRKVGHSIDHQTCLWRHIGIYAYTTTALKKFSQHPRTKFEIETRLEQLRAFDLKMKIIIEEAVIPPGPDVDTEQDLQVVRSILGTN</sequence>
<keyword evidence="2 3" id="KW-0548">Nucleotidyltransferase</keyword>
<dbReference type="PANTHER" id="PTHR42866:SF2">
    <property type="entry name" value="3-DEOXY-MANNO-OCTULOSONATE CYTIDYLYLTRANSFERASE, MITOCHONDRIAL"/>
    <property type="match status" value="1"/>
</dbReference>
<proteinExistence type="predicted"/>
<dbReference type="Pfam" id="PF02348">
    <property type="entry name" value="CTP_transf_3"/>
    <property type="match status" value="1"/>
</dbReference>
<dbReference type="CDD" id="cd02517">
    <property type="entry name" value="CMP-KDO-Synthetase"/>
    <property type="match status" value="1"/>
</dbReference>
<dbReference type="NCBIfam" id="TIGR00466">
    <property type="entry name" value="kdsB"/>
    <property type="match status" value="1"/>
</dbReference>
<dbReference type="GO" id="GO:0008690">
    <property type="term" value="F:3-deoxy-manno-octulosonate cytidylyltransferase activity"/>
    <property type="evidence" value="ECO:0007669"/>
    <property type="project" value="InterPro"/>
</dbReference>
<organism evidence="3">
    <name type="scientific">uncultured marine microorganism HF4000_006O13</name>
    <dbReference type="NCBI Taxonomy" id="455509"/>
    <lineage>
        <taxon>unclassified sequences</taxon>
        <taxon>environmental samples</taxon>
    </lineage>
</organism>
<evidence type="ECO:0000256" key="2">
    <source>
        <dbReference type="ARBA" id="ARBA00022695"/>
    </source>
</evidence>
<name>B3T0R1_9ZZZZ</name>
<dbReference type="EMBL" id="EU016568">
    <property type="protein sequence ID" value="ABZ06170.1"/>
    <property type="molecule type" value="Genomic_DNA"/>
</dbReference>
<reference evidence="3" key="1">
    <citation type="journal article" date="2008" name="ISME J.">
        <title>Genomic patterns of recombination, clonal divergence and environment in marine microbial populations.</title>
        <authorList>
            <person name="Konstantinidis K.T."/>
            <person name="Delong E.F."/>
        </authorList>
    </citation>
    <scope>NUCLEOTIDE SEQUENCE</scope>
</reference>
<dbReference type="InterPro" id="IPR004528">
    <property type="entry name" value="KdsB"/>
</dbReference>
<evidence type="ECO:0000313" key="3">
    <source>
        <dbReference type="EMBL" id="ABZ06170.1"/>
    </source>
</evidence>
<protein>
    <submittedName>
        <fullName evidence="3">Putative cytidylyltransferase</fullName>
    </submittedName>
</protein>
<evidence type="ECO:0000256" key="1">
    <source>
        <dbReference type="ARBA" id="ARBA00022679"/>
    </source>
</evidence>
<gene>
    <name evidence="3" type="ORF">ALOHA_HF4000006O13ctg1g16</name>
</gene>
<keyword evidence="1 3" id="KW-0808">Transferase</keyword>
<dbReference type="Gene3D" id="3.90.550.10">
    <property type="entry name" value="Spore Coat Polysaccharide Biosynthesis Protein SpsA, Chain A"/>
    <property type="match status" value="1"/>
</dbReference>
<dbReference type="SUPFAM" id="SSF53448">
    <property type="entry name" value="Nucleotide-diphospho-sugar transferases"/>
    <property type="match status" value="1"/>
</dbReference>
<dbReference type="InterPro" id="IPR003329">
    <property type="entry name" value="Cytidylyl_trans"/>
</dbReference>
<dbReference type="InterPro" id="IPR029044">
    <property type="entry name" value="Nucleotide-diphossugar_trans"/>
</dbReference>